<protein>
    <submittedName>
        <fullName evidence="1">Uncharacterized protein</fullName>
    </submittedName>
</protein>
<dbReference type="EMBL" id="FXZK01000002">
    <property type="protein sequence ID" value="SMY07562.1"/>
    <property type="molecule type" value="Genomic_DNA"/>
</dbReference>
<sequence>MSSQSSLFDGIKHNMALALSFLPRKTETRRVTPGAQFEMNQPAAEQDFVAEAPLPPCKPLNKAERSEAEMLARIRGALYAKDS</sequence>
<dbReference type="Proteomes" id="UP000201613">
    <property type="component" value="Unassembled WGS sequence"/>
</dbReference>
<keyword evidence="2" id="KW-1185">Reference proteome</keyword>
<name>A0A238LDA2_9RHOB</name>
<evidence type="ECO:0000313" key="1">
    <source>
        <dbReference type="EMBL" id="SMY07562.1"/>
    </source>
</evidence>
<dbReference type="AlphaFoldDB" id="A0A238LDA2"/>
<evidence type="ECO:0000313" key="2">
    <source>
        <dbReference type="Proteomes" id="UP000201613"/>
    </source>
</evidence>
<organism evidence="1 2">
    <name type="scientific">Flavimaricola marinus</name>
    <dbReference type="NCBI Taxonomy" id="1819565"/>
    <lineage>
        <taxon>Bacteria</taxon>
        <taxon>Pseudomonadati</taxon>
        <taxon>Pseudomonadota</taxon>
        <taxon>Alphaproteobacteria</taxon>
        <taxon>Rhodobacterales</taxon>
        <taxon>Paracoccaceae</taxon>
        <taxon>Flavimaricola</taxon>
    </lineage>
</organism>
<proteinExistence type="predicted"/>
<dbReference type="RefSeq" id="WP_133064994.1">
    <property type="nucleotide sequence ID" value="NZ_FXZK01000002.1"/>
</dbReference>
<gene>
    <name evidence="1" type="ORF">LOM8899_01698</name>
</gene>
<accession>A0A238LDA2</accession>
<reference evidence="1 2" key="1">
    <citation type="submission" date="2017-05" db="EMBL/GenBank/DDBJ databases">
        <authorList>
            <person name="Song R."/>
            <person name="Chenine A.L."/>
            <person name="Ruprecht R.M."/>
        </authorList>
    </citation>
    <scope>NUCLEOTIDE SEQUENCE [LARGE SCALE GENOMIC DNA]</scope>
    <source>
        <strain evidence="1 2">CECT 8899</strain>
    </source>
</reference>